<name>K0SIV0_THAOC</name>
<dbReference type="eggNOG" id="ENOG502SA6G">
    <property type="taxonomic scope" value="Eukaryota"/>
</dbReference>
<proteinExistence type="inferred from homology"/>
<evidence type="ECO:0000256" key="1">
    <source>
        <dbReference type="ARBA" id="ARBA00022896"/>
    </source>
</evidence>
<gene>
    <name evidence="6" type="ORF">THAOC_14308</name>
</gene>
<dbReference type="SMART" id="SM00271">
    <property type="entry name" value="DnaJ"/>
    <property type="match status" value="1"/>
</dbReference>
<keyword evidence="1" id="KW-0847">Vitamin C</keyword>
<evidence type="ECO:0000256" key="3">
    <source>
        <dbReference type="SAM" id="MobiDB-lite"/>
    </source>
</evidence>
<dbReference type="InterPro" id="IPR001623">
    <property type="entry name" value="DnaJ_domain"/>
</dbReference>
<dbReference type="GO" id="GO:0008198">
    <property type="term" value="F:ferrous iron binding"/>
    <property type="evidence" value="ECO:0007669"/>
    <property type="project" value="TreeGrafter"/>
</dbReference>
<dbReference type="CDD" id="cd06257">
    <property type="entry name" value="DnaJ"/>
    <property type="match status" value="1"/>
</dbReference>
<dbReference type="InterPro" id="IPR005123">
    <property type="entry name" value="Oxoglu/Fe-dep_dioxygenase_dom"/>
</dbReference>
<reference evidence="6 7" key="1">
    <citation type="journal article" date="2012" name="Genome Biol.">
        <title>Genome and low-iron response of an oceanic diatom adapted to chronic iron limitation.</title>
        <authorList>
            <person name="Lommer M."/>
            <person name="Specht M."/>
            <person name="Roy A.S."/>
            <person name="Kraemer L."/>
            <person name="Andreson R."/>
            <person name="Gutowska M.A."/>
            <person name="Wolf J."/>
            <person name="Bergner S.V."/>
            <person name="Schilhabel M.B."/>
            <person name="Klostermeier U.C."/>
            <person name="Beiko R.G."/>
            <person name="Rosenstiel P."/>
            <person name="Hippler M."/>
            <person name="Laroche J."/>
        </authorList>
    </citation>
    <scope>NUCLEOTIDE SEQUENCE [LARGE SCALE GENOMIC DNA]</scope>
    <source>
        <strain evidence="6 7">CCMP1005</strain>
    </source>
</reference>
<dbReference type="PRINTS" id="PR00625">
    <property type="entry name" value="JDOMAIN"/>
</dbReference>
<feature type="region of interest" description="Disordered" evidence="3">
    <location>
        <begin position="326"/>
        <end position="358"/>
    </location>
</feature>
<keyword evidence="7" id="KW-1185">Reference proteome</keyword>
<dbReference type="PANTHER" id="PTHR12907">
    <property type="entry name" value="EGL NINE HOMOLOG-RELATED"/>
    <property type="match status" value="1"/>
</dbReference>
<keyword evidence="2" id="KW-0479">Metal-binding</keyword>
<comment type="caution">
    <text evidence="6">The sequence shown here is derived from an EMBL/GenBank/DDBJ whole genome shotgun (WGS) entry which is preliminary data.</text>
</comment>
<organism evidence="6 7">
    <name type="scientific">Thalassiosira oceanica</name>
    <name type="common">Marine diatom</name>
    <dbReference type="NCBI Taxonomy" id="159749"/>
    <lineage>
        <taxon>Eukaryota</taxon>
        <taxon>Sar</taxon>
        <taxon>Stramenopiles</taxon>
        <taxon>Ochrophyta</taxon>
        <taxon>Bacillariophyta</taxon>
        <taxon>Coscinodiscophyceae</taxon>
        <taxon>Thalassiosirophycidae</taxon>
        <taxon>Thalassiosirales</taxon>
        <taxon>Thalassiosiraceae</taxon>
        <taxon>Thalassiosira</taxon>
    </lineage>
</organism>
<dbReference type="Proteomes" id="UP000266841">
    <property type="component" value="Unassembled WGS sequence"/>
</dbReference>
<dbReference type="PROSITE" id="PS50076">
    <property type="entry name" value="DNAJ_2"/>
    <property type="match status" value="1"/>
</dbReference>
<dbReference type="Gene3D" id="2.60.120.620">
    <property type="entry name" value="q2cbj1_9rhob like domain"/>
    <property type="match status" value="1"/>
</dbReference>
<keyword evidence="2" id="KW-0560">Oxidoreductase</keyword>
<dbReference type="Pfam" id="PF13640">
    <property type="entry name" value="2OG-FeII_Oxy_3"/>
    <property type="match status" value="1"/>
</dbReference>
<evidence type="ECO:0008006" key="8">
    <source>
        <dbReference type="Google" id="ProtNLM"/>
    </source>
</evidence>
<dbReference type="OrthoDB" id="76265at2759"/>
<feature type="domain" description="J" evidence="4">
    <location>
        <begin position="366"/>
        <end position="446"/>
    </location>
</feature>
<dbReference type="PROSITE" id="PS51471">
    <property type="entry name" value="FE2OG_OXY"/>
    <property type="match status" value="1"/>
</dbReference>
<dbReference type="InterPro" id="IPR036869">
    <property type="entry name" value="J_dom_sf"/>
</dbReference>
<dbReference type="GO" id="GO:0071456">
    <property type="term" value="P:cellular response to hypoxia"/>
    <property type="evidence" value="ECO:0007669"/>
    <property type="project" value="TreeGrafter"/>
</dbReference>
<dbReference type="GO" id="GO:0031418">
    <property type="term" value="F:L-ascorbic acid binding"/>
    <property type="evidence" value="ECO:0007669"/>
    <property type="project" value="UniProtKB-KW"/>
</dbReference>
<dbReference type="GO" id="GO:0031543">
    <property type="term" value="F:peptidyl-proline dioxygenase activity"/>
    <property type="evidence" value="ECO:0007669"/>
    <property type="project" value="TreeGrafter"/>
</dbReference>
<dbReference type="InterPro" id="IPR044862">
    <property type="entry name" value="Pro_4_hyd_alph_FE2OG_OXY"/>
</dbReference>
<keyword evidence="2" id="KW-0408">Iron</keyword>
<dbReference type="Pfam" id="PF00226">
    <property type="entry name" value="DnaJ"/>
    <property type="match status" value="1"/>
</dbReference>
<feature type="compositionally biased region" description="Basic and acidic residues" evidence="3">
    <location>
        <begin position="332"/>
        <end position="356"/>
    </location>
</feature>
<dbReference type="SUPFAM" id="SSF46565">
    <property type="entry name" value="Chaperone J-domain"/>
    <property type="match status" value="1"/>
</dbReference>
<comment type="similarity">
    <text evidence="2">Belongs to the iron/ascorbate-dependent oxidoreductase family.</text>
</comment>
<dbReference type="EMBL" id="AGNL01016697">
    <property type="protein sequence ID" value="EJK64904.1"/>
    <property type="molecule type" value="Genomic_DNA"/>
</dbReference>
<dbReference type="InterPro" id="IPR051559">
    <property type="entry name" value="HIF_prolyl_hydroxylases"/>
</dbReference>
<evidence type="ECO:0000259" key="5">
    <source>
        <dbReference type="PROSITE" id="PS51471"/>
    </source>
</evidence>
<dbReference type="Gene3D" id="1.10.287.110">
    <property type="entry name" value="DnaJ domain"/>
    <property type="match status" value="1"/>
</dbReference>
<sequence length="446" mass="50238">MINSKCFHHVEGGRRGLVRHPSLRHCVAAAAVGPYVEGTHKTSYWEHRQCLWEGWAMGPELAQAQVLVLDLMLRRRITVDNSALAAVSLATIALFGEAAARTDLGDAQGARDCRYPPLSSILTDDVDLRYARENVKALRSHMEKSVNDTSVRQDMILSVREGDHLDGRDHGDALVHCIRLLRGIPYLLGKFEYSKSHSFIVPRQCQLSQYAPDGSIYVRHLDRCNSTLQEMGLLGWLRASDYRGRVITAILYLNARDWDGGGELRLFDSNNSENKHRDIVPSGGKLVLFDSSKVEHQVLATIDEDSRDSSNRGARIVNLTHLAKDGGNLAHGKKEQCRRSPPRASREEEPTRRQWDPEGVGRNLFDSFGVLGLGLDATEMDVKTAYRMLALQYHPDKNDPERTGMTRDQATAHFQLLNTANSYLRSVCEFLLFFACTKFLNRYNSF</sequence>
<accession>K0SIV0</accession>
<evidence type="ECO:0000259" key="4">
    <source>
        <dbReference type="PROSITE" id="PS50076"/>
    </source>
</evidence>
<evidence type="ECO:0000313" key="6">
    <source>
        <dbReference type="EMBL" id="EJK64904.1"/>
    </source>
</evidence>
<dbReference type="PANTHER" id="PTHR12907:SF26">
    <property type="entry name" value="HIF PROLYL HYDROXYLASE, ISOFORM C"/>
    <property type="match status" value="1"/>
</dbReference>
<evidence type="ECO:0000313" key="7">
    <source>
        <dbReference type="Proteomes" id="UP000266841"/>
    </source>
</evidence>
<dbReference type="AlphaFoldDB" id="K0SIV0"/>
<feature type="domain" description="Fe2OG dioxygenase" evidence="5">
    <location>
        <begin position="201"/>
        <end position="318"/>
    </location>
</feature>
<evidence type="ECO:0000256" key="2">
    <source>
        <dbReference type="RuleBase" id="RU003682"/>
    </source>
</evidence>
<protein>
    <recommendedName>
        <fullName evidence="8">Fe2OG dioxygenase domain-containing protein</fullName>
    </recommendedName>
</protein>